<evidence type="ECO:0000256" key="12">
    <source>
        <dbReference type="ARBA" id="ARBA00044031"/>
    </source>
</evidence>
<dbReference type="InterPro" id="IPR035686">
    <property type="entry name" value="CPSase_GATase1"/>
</dbReference>
<evidence type="ECO:0000256" key="17">
    <source>
        <dbReference type="ARBA" id="ARBA00049285"/>
    </source>
</evidence>
<dbReference type="FunFam" id="3.50.30.20:FF:000003">
    <property type="entry name" value="Carbamoyl-phosphate synthase arginine-specific small chain"/>
    <property type="match status" value="1"/>
</dbReference>
<dbReference type="SMART" id="SM01097">
    <property type="entry name" value="CPSase_sm_chain"/>
    <property type="match status" value="1"/>
</dbReference>
<dbReference type="InterPro" id="IPR029062">
    <property type="entry name" value="Class_I_gatase-like"/>
</dbReference>
<evidence type="ECO:0000256" key="2">
    <source>
        <dbReference type="ARBA" id="ARBA00005077"/>
    </source>
</evidence>
<evidence type="ECO:0000256" key="11">
    <source>
        <dbReference type="ARBA" id="ARBA00043861"/>
    </source>
</evidence>
<evidence type="ECO:0000259" key="18">
    <source>
        <dbReference type="SMART" id="SM01097"/>
    </source>
</evidence>
<keyword evidence="9" id="KW-0067">ATP-binding</keyword>
<dbReference type="SUPFAM" id="SSF52021">
    <property type="entry name" value="Carbamoyl phosphate synthetase, small subunit N-terminal domain"/>
    <property type="match status" value="1"/>
</dbReference>
<comment type="pathway">
    <text evidence="2">Amino-acid biosynthesis; L-arginine biosynthesis; carbamoyl phosphate from bicarbonate: step 1/1.</text>
</comment>
<keyword evidence="5" id="KW-0055">Arginine biosynthesis</keyword>
<keyword evidence="7" id="KW-0028">Amino-acid biosynthesis</keyword>
<dbReference type="CDD" id="cd01744">
    <property type="entry name" value="GATase1_CPSase"/>
    <property type="match status" value="1"/>
</dbReference>
<dbReference type="GO" id="GO:0006207">
    <property type="term" value="P:'de novo' pyrimidine nucleobase biosynthetic process"/>
    <property type="evidence" value="ECO:0007669"/>
    <property type="project" value="InterPro"/>
</dbReference>
<gene>
    <name evidence="19" type="ORF">ACJ73_04623</name>
</gene>
<comment type="function">
    <text evidence="11">Small subunit of the arginine-specific carbamoyl phosphate synthase (CPSase). CPSase catalyzes the formation of carbamoyl phosphate from the ammonia moiety of glutamine, carbonate, and phosphate donated by ATP, the first step of the arginine biosynthetic pathway. The small subunit (glutamine amidotransferase) binds and cleaves glutamine to supply the large subunit with the substrate ammonia.</text>
</comment>
<dbReference type="GO" id="GO:0005524">
    <property type="term" value="F:ATP binding"/>
    <property type="evidence" value="ECO:0007669"/>
    <property type="project" value="UniProtKB-KW"/>
</dbReference>
<comment type="subcellular location">
    <subcellularLocation>
        <location evidence="1">Mitochondrion matrix</location>
    </subcellularLocation>
</comment>
<dbReference type="Proteomes" id="UP000242791">
    <property type="component" value="Unassembled WGS sequence"/>
</dbReference>
<accession>A0A1J9R7P5</accession>
<evidence type="ECO:0000256" key="14">
    <source>
        <dbReference type="ARBA" id="ARBA00044334"/>
    </source>
</evidence>
<dbReference type="GO" id="GO:0006541">
    <property type="term" value="P:glutamine metabolic process"/>
    <property type="evidence" value="ECO:0007669"/>
    <property type="project" value="InterPro"/>
</dbReference>
<evidence type="ECO:0000256" key="10">
    <source>
        <dbReference type="ARBA" id="ARBA00022962"/>
    </source>
</evidence>
<evidence type="ECO:0000256" key="1">
    <source>
        <dbReference type="ARBA" id="ARBA00004305"/>
    </source>
</evidence>
<dbReference type="SUPFAM" id="SSF52317">
    <property type="entry name" value="Class I glutamine amidotransferase-like"/>
    <property type="match status" value="1"/>
</dbReference>
<dbReference type="PANTHER" id="PTHR11405">
    <property type="entry name" value="CARBAMOYLTRANSFERASE FAMILY MEMBER"/>
    <property type="match status" value="1"/>
</dbReference>
<dbReference type="InterPro" id="IPR006274">
    <property type="entry name" value="CarbamoylP_synth_ssu"/>
</dbReference>
<comment type="catalytic activity">
    <reaction evidence="16">
        <text>hydrogencarbonate + L-glutamine + 2 ATP + H2O = carbamoyl phosphate + L-glutamate + 2 ADP + phosphate + 2 H(+)</text>
        <dbReference type="Rhea" id="RHEA:18633"/>
        <dbReference type="ChEBI" id="CHEBI:15377"/>
        <dbReference type="ChEBI" id="CHEBI:15378"/>
        <dbReference type="ChEBI" id="CHEBI:17544"/>
        <dbReference type="ChEBI" id="CHEBI:29985"/>
        <dbReference type="ChEBI" id="CHEBI:30616"/>
        <dbReference type="ChEBI" id="CHEBI:43474"/>
        <dbReference type="ChEBI" id="CHEBI:58228"/>
        <dbReference type="ChEBI" id="CHEBI:58359"/>
        <dbReference type="ChEBI" id="CHEBI:456216"/>
        <dbReference type="EC" id="6.3.5.5"/>
    </reaction>
</comment>
<evidence type="ECO:0000256" key="8">
    <source>
        <dbReference type="ARBA" id="ARBA00022741"/>
    </source>
</evidence>
<evidence type="ECO:0000256" key="16">
    <source>
        <dbReference type="ARBA" id="ARBA00048816"/>
    </source>
</evidence>
<dbReference type="GO" id="GO:0005759">
    <property type="term" value="C:mitochondrial matrix"/>
    <property type="evidence" value="ECO:0007669"/>
    <property type="project" value="UniProtKB-SubCell"/>
</dbReference>
<dbReference type="Pfam" id="PF00117">
    <property type="entry name" value="GATase"/>
    <property type="match status" value="1"/>
</dbReference>
<dbReference type="PRINTS" id="PR00099">
    <property type="entry name" value="CPSGATASE"/>
</dbReference>
<keyword evidence="20" id="KW-1185">Reference proteome</keyword>
<evidence type="ECO:0000313" key="19">
    <source>
        <dbReference type="EMBL" id="OJD24020.1"/>
    </source>
</evidence>
<dbReference type="Gene3D" id="3.50.30.20">
    <property type="entry name" value="Carbamoyl-phosphate synthase small subunit, N-terminal domain"/>
    <property type="match status" value="1"/>
</dbReference>
<evidence type="ECO:0000256" key="3">
    <source>
        <dbReference type="ARBA" id="ARBA00007800"/>
    </source>
</evidence>
<organism evidence="19 20">
    <name type="scientific">Blastomyces percursus</name>
    <dbReference type="NCBI Taxonomy" id="1658174"/>
    <lineage>
        <taxon>Eukaryota</taxon>
        <taxon>Fungi</taxon>
        <taxon>Dikarya</taxon>
        <taxon>Ascomycota</taxon>
        <taxon>Pezizomycotina</taxon>
        <taxon>Eurotiomycetes</taxon>
        <taxon>Eurotiomycetidae</taxon>
        <taxon>Onygenales</taxon>
        <taxon>Ajellomycetaceae</taxon>
        <taxon>Blastomyces</taxon>
    </lineage>
</organism>
<dbReference type="HAMAP" id="MF_01209">
    <property type="entry name" value="CPSase_S_chain"/>
    <property type="match status" value="1"/>
</dbReference>
<evidence type="ECO:0000256" key="9">
    <source>
        <dbReference type="ARBA" id="ARBA00022840"/>
    </source>
</evidence>
<keyword evidence="6" id="KW-0436">Ligase</keyword>
<reference evidence="19 20" key="1">
    <citation type="submission" date="2015-08" db="EMBL/GenBank/DDBJ databases">
        <title>Emmonsia species relationships and genome sequence.</title>
        <authorList>
            <person name="Cuomo C.A."/>
            <person name="Schwartz I.S."/>
            <person name="Kenyon C."/>
            <person name="De Hoog G.S."/>
            <person name="Govender N.P."/>
            <person name="Botha A."/>
            <person name="Moreno L."/>
            <person name="De Vries M."/>
            <person name="Munoz J.F."/>
            <person name="Stielow J.B."/>
        </authorList>
    </citation>
    <scope>NUCLEOTIDE SEQUENCE [LARGE SCALE GENOMIC DNA]</scope>
    <source>
        <strain evidence="19 20">EI222</strain>
    </source>
</reference>
<evidence type="ECO:0000256" key="13">
    <source>
        <dbReference type="ARBA" id="ARBA00044168"/>
    </source>
</evidence>
<dbReference type="GO" id="GO:0004088">
    <property type="term" value="F:carbamoyl-phosphate synthase (glutamine-hydrolyzing) activity"/>
    <property type="evidence" value="ECO:0007669"/>
    <property type="project" value="UniProtKB-EC"/>
</dbReference>
<evidence type="ECO:0000256" key="6">
    <source>
        <dbReference type="ARBA" id="ARBA00022598"/>
    </source>
</evidence>
<evidence type="ECO:0000256" key="4">
    <source>
        <dbReference type="ARBA" id="ARBA00012738"/>
    </source>
</evidence>
<protein>
    <recommendedName>
        <fullName evidence="13">Carbamoyl phosphate synthase arginine-specific small chain</fullName>
        <ecNumber evidence="4">6.3.5.5</ecNumber>
    </recommendedName>
    <alternativeName>
        <fullName evidence="15">Arginine-specific carbamoyl phosphate synthetase, glutamine chain</fullName>
    </alternativeName>
    <alternativeName>
        <fullName evidence="14">Glutamine-dependent carbamoyl phosphate synthetase</fullName>
    </alternativeName>
</protein>
<evidence type="ECO:0000313" key="20">
    <source>
        <dbReference type="Proteomes" id="UP000242791"/>
    </source>
</evidence>
<keyword evidence="8" id="KW-0547">Nucleotide-binding</keyword>
<evidence type="ECO:0000256" key="15">
    <source>
        <dbReference type="ARBA" id="ARBA00044340"/>
    </source>
</evidence>
<proteinExistence type="inferred from homology"/>
<dbReference type="VEuPathDB" id="FungiDB:ACJ73_04623"/>
<dbReference type="GO" id="GO:0006526">
    <property type="term" value="P:L-arginine biosynthetic process"/>
    <property type="evidence" value="ECO:0007669"/>
    <property type="project" value="UniProtKB-KW"/>
</dbReference>
<dbReference type="NCBIfam" id="NF009475">
    <property type="entry name" value="PRK12838.1"/>
    <property type="match status" value="1"/>
</dbReference>
<keyword evidence="10" id="KW-0315">Glutamine amidotransferase</keyword>
<dbReference type="PRINTS" id="PR00097">
    <property type="entry name" value="ANTSNTHASEII"/>
</dbReference>
<comment type="caution">
    <text evidence="19">The sequence shown here is derived from an EMBL/GenBank/DDBJ whole genome shotgun (WGS) entry which is preliminary data.</text>
</comment>
<comment type="similarity">
    <text evidence="3">Belongs to the CarA family.</text>
</comment>
<dbReference type="Gene3D" id="3.40.50.880">
    <property type="match status" value="1"/>
</dbReference>
<dbReference type="STRING" id="1658174.A0A1J9R7P5"/>
<sequence length="472" mass="51110">MFARIIKSVPAGTHATAALKTPAFNARFMATVSRTDTLQTAAPPKKVTPSAHARATFTIRDGPVFHGKSFGAKANISGEAVFTTSLVGYPESLSDPSYRGQILVFTQPLIGNYGVPSAERDENGLLKYFESPSLQAVGVVVADVAERYSHWTAVESLGEWCTREGVPAISGVDTREIVTYLREQGSSLARITIGEEYDADQDEAFVDPEQINLVQKVSTKAPFHVSPGNSTAHVAVIDCGVKENILRSLVNRGASITVFPHSYPIHKVAHHFDGVFVSNGPGDPTHCQDTVYNLRKLMETSQVPIMGICLGHQLIALAAGARTIKLKYGNRAHNIPALDLTTGRCHITSQNHGYAVDASTLPSDWKPYFINLNDSSNEGLIHKTRPIFSTQFHPEAKGGPLDSSYLFDIYLESVHKYKVTQAVFQPRRDSRPSPLLADLLGKERVGVQTTIGIQKTEPVVADSVPAVAAVAA</sequence>
<dbReference type="NCBIfam" id="TIGR01368">
    <property type="entry name" value="CPSaseIIsmall"/>
    <property type="match status" value="1"/>
</dbReference>
<comment type="catalytic activity">
    <reaction evidence="17">
        <text>L-glutamine + H2O = L-glutamate + NH4(+)</text>
        <dbReference type="Rhea" id="RHEA:15889"/>
        <dbReference type="ChEBI" id="CHEBI:15377"/>
        <dbReference type="ChEBI" id="CHEBI:28938"/>
        <dbReference type="ChEBI" id="CHEBI:29985"/>
        <dbReference type="ChEBI" id="CHEBI:58359"/>
    </reaction>
</comment>
<dbReference type="EMBL" id="LGTZ01000654">
    <property type="protein sequence ID" value="OJD24020.1"/>
    <property type="molecule type" value="Genomic_DNA"/>
</dbReference>
<dbReference type="EC" id="6.3.5.5" evidence="4"/>
<name>A0A1J9R7P5_9EURO</name>
<evidence type="ECO:0000256" key="7">
    <source>
        <dbReference type="ARBA" id="ARBA00022605"/>
    </source>
</evidence>
<dbReference type="PRINTS" id="PR00096">
    <property type="entry name" value="GATASE"/>
</dbReference>
<dbReference type="InterPro" id="IPR036480">
    <property type="entry name" value="CarbP_synth_ssu_N_sf"/>
</dbReference>
<evidence type="ECO:0000256" key="5">
    <source>
        <dbReference type="ARBA" id="ARBA00022571"/>
    </source>
</evidence>
<dbReference type="OrthoDB" id="434at2759"/>
<dbReference type="InterPro" id="IPR017926">
    <property type="entry name" value="GATASE"/>
</dbReference>
<dbReference type="InterPro" id="IPR002474">
    <property type="entry name" value="CarbamoylP_synth_ssu_N"/>
</dbReference>
<dbReference type="AlphaFoldDB" id="A0A1J9R7P5"/>
<dbReference type="GO" id="GO:0005951">
    <property type="term" value="C:carbamoyl-phosphate synthase complex"/>
    <property type="evidence" value="ECO:0007669"/>
    <property type="project" value="TreeGrafter"/>
</dbReference>
<feature type="domain" description="Carbamoyl-phosphate synthase small subunit N-terminal" evidence="18">
    <location>
        <begin position="53"/>
        <end position="192"/>
    </location>
</feature>
<comment type="subunit">
    <text evidence="12">Heterodimer composed of 2 chains; the small (or glutamine) chain promotes the hydrolysis of glutamine to ammonia, which is used by the large (or ammonia) chain to synthesize carbamoyl phosphate.</text>
</comment>
<dbReference type="FunFam" id="3.40.50.880:FF:000016">
    <property type="entry name" value="Carbamoyl-phosphate synthase arginine-specific small chain"/>
    <property type="match status" value="1"/>
</dbReference>
<dbReference type="PROSITE" id="PS51273">
    <property type="entry name" value="GATASE_TYPE_1"/>
    <property type="match status" value="1"/>
</dbReference>
<dbReference type="PANTHER" id="PTHR11405:SF4">
    <property type="entry name" value="CARBAMOYL-PHOSPHATE SYNTHASE ARGININE-SPECIFIC SMALL CHAIN"/>
    <property type="match status" value="1"/>
</dbReference>
<dbReference type="Pfam" id="PF00988">
    <property type="entry name" value="CPSase_sm_chain"/>
    <property type="match status" value="1"/>
</dbReference>